<accession>A0A481YNL0</accession>
<dbReference type="EMBL" id="MK500286">
    <property type="protein sequence ID" value="QBK84696.1"/>
    <property type="molecule type" value="Genomic_DNA"/>
</dbReference>
<proteinExistence type="predicted"/>
<name>A0A481YNL0_9VIRU</name>
<protein>
    <submittedName>
        <fullName evidence="1">Uncharacterized protein</fullName>
    </submittedName>
</protein>
<sequence>MEERAQMHTEEKNLKIVNKFVSGQARKIVLDQLFGLV</sequence>
<gene>
    <name evidence="1" type="ORF">LCDPAC01_01770</name>
</gene>
<reference evidence="1" key="1">
    <citation type="journal article" date="2019" name="MBio">
        <title>Virus Genomes from Deep Sea Sediments Expand the Ocean Megavirome and Support Independent Origins of Viral Gigantism.</title>
        <authorList>
            <person name="Backstrom D."/>
            <person name="Yutin N."/>
            <person name="Jorgensen S.L."/>
            <person name="Dharamshi J."/>
            <person name="Homa F."/>
            <person name="Zaremba-Niedwiedzka K."/>
            <person name="Spang A."/>
            <person name="Wolf Y.I."/>
            <person name="Koonin E.V."/>
            <person name="Ettema T.J."/>
        </authorList>
    </citation>
    <scope>NUCLEOTIDE SEQUENCE</scope>
</reference>
<organism evidence="1">
    <name type="scientific">Pithovirus LCDPAC01</name>
    <dbReference type="NCBI Taxonomy" id="2506600"/>
    <lineage>
        <taxon>Viruses</taxon>
        <taxon>Pithoviruses</taxon>
    </lineage>
</organism>
<evidence type="ECO:0000313" key="1">
    <source>
        <dbReference type="EMBL" id="QBK84696.1"/>
    </source>
</evidence>